<evidence type="ECO:0000256" key="1">
    <source>
        <dbReference type="ARBA" id="ARBA00022614"/>
    </source>
</evidence>
<dbReference type="EMBL" id="REGN01012836">
    <property type="protein sequence ID" value="RMZ94744.1"/>
    <property type="molecule type" value="Genomic_DNA"/>
</dbReference>
<dbReference type="SMART" id="SM00369">
    <property type="entry name" value="LRR_TYP"/>
    <property type="match status" value="8"/>
</dbReference>
<keyword evidence="1" id="KW-0433">Leucine-rich repeat</keyword>
<dbReference type="SMART" id="SM00365">
    <property type="entry name" value="LRR_SD22"/>
    <property type="match status" value="6"/>
</dbReference>
<dbReference type="FunFam" id="3.80.10.10:FF:001164">
    <property type="entry name" value="GH01279p"/>
    <property type="match status" value="1"/>
</dbReference>
<dbReference type="Pfam" id="PF13855">
    <property type="entry name" value="LRR_8"/>
    <property type="match status" value="2"/>
</dbReference>
<dbReference type="SUPFAM" id="SSF52058">
    <property type="entry name" value="L domain-like"/>
    <property type="match status" value="1"/>
</dbReference>
<dbReference type="STRING" id="10195.A0A3M7P7R4"/>
<dbReference type="Gene3D" id="3.80.10.10">
    <property type="entry name" value="Ribonuclease Inhibitor"/>
    <property type="match status" value="3"/>
</dbReference>
<protein>
    <submittedName>
        <fullName evidence="4">Leucine-rich repeat-containing egg-6</fullName>
    </submittedName>
</protein>
<keyword evidence="5" id="KW-1185">Reference proteome</keyword>
<evidence type="ECO:0000256" key="3">
    <source>
        <dbReference type="ARBA" id="ARBA00022737"/>
    </source>
</evidence>
<dbReference type="AlphaFoldDB" id="A0A3M7P7R4"/>
<accession>A0A3M7P7R4</accession>
<name>A0A3M7P7R4_BRAPC</name>
<feature type="non-terminal residue" evidence="4">
    <location>
        <position position="489"/>
    </location>
</feature>
<dbReference type="InterPro" id="IPR001611">
    <property type="entry name" value="Leu-rich_rpt"/>
</dbReference>
<keyword evidence="2" id="KW-0732">Signal</keyword>
<dbReference type="InterPro" id="IPR050328">
    <property type="entry name" value="Dev_Immune_Receptor"/>
</dbReference>
<comment type="caution">
    <text evidence="4">The sequence shown here is derived from an EMBL/GenBank/DDBJ whole genome shotgun (WGS) entry which is preliminary data.</text>
</comment>
<dbReference type="Proteomes" id="UP000276133">
    <property type="component" value="Unassembled WGS sequence"/>
</dbReference>
<gene>
    <name evidence="4" type="ORF">BpHYR1_030253</name>
</gene>
<evidence type="ECO:0000256" key="2">
    <source>
        <dbReference type="ARBA" id="ARBA00022729"/>
    </source>
</evidence>
<dbReference type="GO" id="GO:0005615">
    <property type="term" value="C:extracellular space"/>
    <property type="evidence" value="ECO:0007669"/>
    <property type="project" value="TreeGrafter"/>
</dbReference>
<keyword evidence="3" id="KW-0677">Repeat</keyword>
<dbReference type="PANTHER" id="PTHR24373">
    <property type="entry name" value="SLIT RELATED LEUCINE-RICH REPEAT NEURONAL PROTEIN"/>
    <property type="match status" value="1"/>
</dbReference>
<reference evidence="4 5" key="1">
    <citation type="journal article" date="2018" name="Sci. Rep.">
        <title>Genomic signatures of local adaptation to the degree of environmental predictability in rotifers.</title>
        <authorList>
            <person name="Franch-Gras L."/>
            <person name="Hahn C."/>
            <person name="Garcia-Roger E.M."/>
            <person name="Carmona M.J."/>
            <person name="Serra M."/>
            <person name="Gomez A."/>
        </authorList>
    </citation>
    <scope>NUCLEOTIDE SEQUENCE [LARGE SCALE GENOMIC DNA]</scope>
    <source>
        <strain evidence="4">HYR1</strain>
    </source>
</reference>
<dbReference type="InterPro" id="IPR032675">
    <property type="entry name" value="LRR_dom_sf"/>
</dbReference>
<evidence type="ECO:0000313" key="5">
    <source>
        <dbReference type="Proteomes" id="UP000276133"/>
    </source>
</evidence>
<evidence type="ECO:0000313" key="4">
    <source>
        <dbReference type="EMBL" id="RMZ94744.1"/>
    </source>
</evidence>
<proteinExistence type="predicted"/>
<organism evidence="4 5">
    <name type="scientific">Brachionus plicatilis</name>
    <name type="common">Marine rotifer</name>
    <name type="synonym">Brachionus muelleri</name>
    <dbReference type="NCBI Taxonomy" id="10195"/>
    <lineage>
        <taxon>Eukaryota</taxon>
        <taxon>Metazoa</taxon>
        <taxon>Spiralia</taxon>
        <taxon>Gnathifera</taxon>
        <taxon>Rotifera</taxon>
        <taxon>Eurotatoria</taxon>
        <taxon>Monogononta</taxon>
        <taxon>Pseudotrocha</taxon>
        <taxon>Ploima</taxon>
        <taxon>Brachionidae</taxon>
        <taxon>Brachionus</taxon>
    </lineage>
</organism>
<dbReference type="PROSITE" id="PS51450">
    <property type="entry name" value="LRR"/>
    <property type="match status" value="3"/>
</dbReference>
<dbReference type="InterPro" id="IPR003591">
    <property type="entry name" value="Leu-rich_rpt_typical-subtyp"/>
</dbReference>
<dbReference type="PANTHER" id="PTHR24373:SF370">
    <property type="entry name" value="FISH-LIPS, ISOFORM E"/>
    <property type="match status" value="1"/>
</dbReference>
<sequence>MVWISLLAHFESKEVCSIKGCSCENDSGYDYVTCFFDSPHDLEVNNEIQQKYDIEVIDTFTLRLGSNISSIENIFKGLSINILFMDASNLRSLHQNLFNSIKSIKNIYLSNNFLTHLNFSEFDDNFKNSIQSIVLKNNSLNRIPPLTQLNNLNYMDLSSNRIWDLSALQDCHSPLETLDLSNNYVTHLHYNFSTKLQKCLSTLILNSNGIAQVNNLSNLDQLSNLQLSRNFLEHLTADALQHLPLLTHLDLSHNKIKTMANNTFDSVKELSLLDLSFNKIEFLQVDLFSNLKKLQKLFLQSNSIRVVDFSVFNNQKLLYVLDLSGNQIERMDLDKASNFTNLQLLRLSENRLESIDYQKMFSTMGSIRMLYLENNYLDQMPKYLGSLIKLDMSNQHDRLTIIPDSAFSRYDTSVLLRLNLSKNHSLKFSNRSFCINQKRSDFNYFMDLVLSSDTLASIDKCVLKQLSSSHRRVRIFTENANEENGKICD</sequence>
<dbReference type="OrthoDB" id="2013775at2759"/>
<dbReference type="GO" id="GO:0031012">
    <property type="term" value="C:extracellular matrix"/>
    <property type="evidence" value="ECO:0007669"/>
    <property type="project" value="TreeGrafter"/>
</dbReference>